<dbReference type="InterPro" id="IPR001268">
    <property type="entry name" value="NADH_UbQ_OxRdtase_30kDa_su"/>
</dbReference>
<gene>
    <name evidence="12" type="ORF">GW910_06525</name>
</gene>
<dbReference type="EMBL" id="JAACVF010000202">
    <property type="protein sequence ID" value="NCN65691.1"/>
    <property type="molecule type" value="Genomic_DNA"/>
</dbReference>
<evidence type="ECO:0000256" key="3">
    <source>
        <dbReference type="ARBA" id="ARBA00022448"/>
    </source>
</evidence>
<keyword evidence="12" id="KW-0560">Oxidoreductase</keyword>
<evidence type="ECO:0000313" key="13">
    <source>
        <dbReference type="Proteomes" id="UP000768163"/>
    </source>
</evidence>
<dbReference type="SUPFAM" id="SSF56762">
    <property type="entry name" value="HydB/Nqo4-like"/>
    <property type="match status" value="2"/>
</dbReference>
<keyword evidence="4" id="KW-1003">Cell membrane</keyword>
<dbReference type="HAMAP" id="MF_01358">
    <property type="entry name" value="NDH1_NuoD"/>
    <property type="match status" value="1"/>
</dbReference>
<dbReference type="GO" id="GO:0016651">
    <property type="term" value="F:oxidoreductase activity, acting on NAD(P)H"/>
    <property type="evidence" value="ECO:0007669"/>
    <property type="project" value="InterPro"/>
</dbReference>
<dbReference type="InterPro" id="IPR020396">
    <property type="entry name" value="NADH_UbQ_OxRdtase_CS"/>
</dbReference>
<dbReference type="PANTHER" id="PTHR11993:SF10">
    <property type="entry name" value="NADH DEHYDROGENASE [UBIQUINONE] IRON-SULFUR PROTEIN 2, MITOCHONDRIAL"/>
    <property type="match status" value="1"/>
</dbReference>
<evidence type="ECO:0000259" key="11">
    <source>
        <dbReference type="Pfam" id="PF00346"/>
    </source>
</evidence>
<dbReference type="InterPro" id="IPR001135">
    <property type="entry name" value="NADH_Q_OxRdtase_suD"/>
</dbReference>
<dbReference type="PROSITE" id="PS00542">
    <property type="entry name" value="COMPLEX1_30K"/>
    <property type="match status" value="2"/>
</dbReference>
<evidence type="ECO:0000256" key="1">
    <source>
        <dbReference type="ARBA" id="ARBA00004202"/>
    </source>
</evidence>
<sequence length="935" mass="107125">MNDEIFNEIKDKFNAFIEEDRTLKYLLVNAENLQGAAEFLKERGYEHLSFVTAIDRQNELEAVYLLSSYVEGNYNSVALKVKSNSSDAGGATGTKTEISDENFIVPTLTEIFNSADWHERETYDMFGIKFNGHKNLKRILLPTQFIGHPLRKSYPLGKEQEISLYGDFEATKDELTVDKFLKDEDKKGKTYSTQLMHLNVGPHHPSTHGVLRLMMIIDGEKMLKIEPVIGYLHRGIEKICENLNYTQIVPYMDRLDYVASMMNEFPYVLAVEKLMNIQVPERAQIIRVIVTELNRIASHIMWFTTWLMDLGATTPFFYGFNDREQILEIFEDLSRARMMFSYMCIGGVKKDINADIAKKINKFTDEMPARIAEYHDLITGNEIFLGIKDKFNAFIEEDRTLKYLLVNAENLQGAAEFLKERGYEHLSFVTAIDRQNELEAVYLLSSYVEGNYNSVALKVKSNSSDAGGATGTKTEISDENFIVPTLTEIFNSADWHERETYDMFGIKFNGHKNLKRILLPTQFIGHPLRKSYPLGKEQEISLYGDFEATKDELTVDKFLKDEDKKGKTYSTQLMHLNVGPHHPSTHGVLRLMMIIDGEKMLKIEPVIGYLHRGIEKICENLNYTQIVPYMDRLDYVASMMNEFPYVLAVEKLMNIQVPERAQIIRVIVTELNRIASHIMWFTTWLMDLGATTPFFYGFNDREQILEIFEDLSRARMMFSYMCIGGVKKDINADIAKKINKFTDEMPARIAEYHDLITGNEIFLGRAKGIGILTKKDAINFGVTGPMLRASGVHYDVRRNEPYSMYEKFKFNVPVYSEGDNFVRYMVRMEEMEESVKIVEQGLNLITSTTEGEIIARVPRMITPPKGSVYAKTEHAKGEMGIFIVSDGKPKPYRFKIRSPAFSNLCALPRMCENNYVADVVAIGGSIDPVMGCVDR</sequence>
<feature type="domain" description="NADH:ubiquinone oxidoreductase 30kDa subunit" evidence="10">
    <location>
        <begin position="27"/>
        <end position="159"/>
    </location>
</feature>
<dbReference type="GO" id="GO:0051287">
    <property type="term" value="F:NAD binding"/>
    <property type="evidence" value="ECO:0007669"/>
    <property type="project" value="InterPro"/>
</dbReference>
<evidence type="ECO:0000256" key="2">
    <source>
        <dbReference type="ARBA" id="ARBA00010019"/>
    </source>
</evidence>
<organism evidence="12 13">
    <name type="scientific">Candidatus Altarchaeum hamiconexum</name>
    <dbReference type="NCBI Taxonomy" id="1803513"/>
    <lineage>
        <taxon>Archaea</taxon>
        <taxon>Candidatus Altarchaeota</taxon>
        <taxon>Candidatus Altiarchaeia</taxon>
        <taxon>Candidatus Altarchaeales</taxon>
        <taxon>Candidatus Altarchaeaceae</taxon>
        <taxon>Candidatus Altarchaeum</taxon>
    </lineage>
</organism>
<dbReference type="Pfam" id="PF00346">
    <property type="entry name" value="Complex1_49kDa"/>
    <property type="match status" value="2"/>
</dbReference>
<comment type="catalytic activity">
    <reaction evidence="9">
        <text>a quinone + NADH + 5 H(+)(in) = a quinol + NAD(+) + 4 H(+)(out)</text>
        <dbReference type="Rhea" id="RHEA:57888"/>
        <dbReference type="ChEBI" id="CHEBI:15378"/>
        <dbReference type="ChEBI" id="CHEBI:24646"/>
        <dbReference type="ChEBI" id="CHEBI:57540"/>
        <dbReference type="ChEBI" id="CHEBI:57945"/>
        <dbReference type="ChEBI" id="CHEBI:132124"/>
    </reaction>
</comment>
<evidence type="ECO:0000259" key="10">
    <source>
        <dbReference type="Pfam" id="PF00329"/>
    </source>
</evidence>
<dbReference type="GO" id="GO:0005886">
    <property type="term" value="C:plasma membrane"/>
    <property type="evidence" value="ECO:0007669"/>
    <property type="project" value="UniProtKB-SubCell"/>
</dbReference>
<accession>A0A8J7YTY5</accession>
<keyword evidence="3" id="KW-0813">Transport</keyword>
<comment type="similarity">
    <text evidence="2">In the C-terminal section; belongs to the complex I 49 kDa subunit family.</text>
</comment>
<dbReference type="SUPFAM" id="SSF143243">
    <property type="entry name" value="Nqo5-like"/>
    <property type="match status" value="2"/>
</dbReference>
<dbReference type="Proteomes" id="UP000768163">
    <property type="component" value="Unassembled WGS sequence"/>
</dbReference>
<dbReference type="InterPro" id="IPR037232">
    <property type="entry name" value="NADH_quin_OxRdtase_su_C/D-like"/>
</dbReference>
<proteinExistence type="inferred from homology"/>
<evidence type="ECO:0000313" key="12">
    <source>
        <dbReference type="EMBL" id="NCN65691.1"/>
    </source>
</evidence>
<feature type="domain" description="NADH:ubiquinone oxidoreductase 30kDa subunit" evidence="10">
    <location>
        <begin position="405"/>
        <end position="537"/>
    </location>
</feature>
<dbReference type="InterPro" id="IPR022885">
    <property type="entry name" value="NDH1_su_D/H"/>
</dbReference>
<reference evidence="12" key="1">
    <citation type="submission" date="2019-11" db="EMBL/GenBank/DDBJ databases">
        <title>Lipid analysis of CO2-rich subsurface aquifers suggests an autotrophy-based deep biosphere with lysolipids enriched in CPR bacteria.</title>
        <authorList>
            <person name="Probst A.J."/>
            <person name="Elling F.J."/>
            <person name="Castelle C.J."/>
            <person name="Zhu Q."/>
            <person name="Elvert M."/>
            <person name="Birarda G."/>
            <person name="Holman H.-Y."/>
            <person name="Lane K.R."/>
            <person name="Ladd B."/>
            <person name="Ryan M.C."/>
            <person name="Woyke T."/>
            <person name="Hinrichs K.-U."/>
            <person name="Banfield J.F."/>
        </authorList>
    </citation>
    <scope>NUCLEOTIDE SEQUENCE</scope>
    <source>
        <strain evidence="12">CG_2015-01_33_1645</strain>
    </source>
</reference>
<dbReference type="Pfam" id="PF00329">
    <property type="entry name" value="Complex1_30kDa"/>
    <property type="match status" value="2"/>
</dbReference>
<dbReference type="InterPro" id="IPR029014">
    <property type="entry name" value="NiFe-Hase_large"/>
</dbReference>
<dbReference type="Gene3D" id="3.30.460.80">
    <property type="entry name" value="NADH:ubiquinone oxidoreductase, 30kDa subunit"/>
    <property type="match status" value="1"/>
</dbReference>
<feature type="domain" description="NADH-quinone oxidoreductase subunit D" evidence="11">
    <location>
        <begin position="687"/>
        <end position="864"/>
    </location>
</feature>
<dbReference type="EC" id="1.6.5.11" evidence="12"/>
<protein>
    <submittedName>
        <fullName evidence="12">NADH-quinone oxidoreductase subunit D</fullName>
        <ecNumber evidence="12">1.6.5.11</ecNumber>
    </submittedName>
</protein>
<keyword evidence="6" id="KW-0472">Membrane</keyword>
<keyword evidence="7" id="KW-0511">Multifunctional enzyme</keyword>
<comment type="subcellular location">
    <subcellularLocation>
        <location evidence="1">Cell membrane</location>
        <topology evidence="1">Peripheral membrane protein</topology>
    </subcellularLocation>
</comment>
<dbReference type="GO" id="GO:0008137">
    <property type="term" value="F:NADH dehydrogenase (ubiquinone) activity"/>
    <property type="evidence" value="ECO:0007669"/>
    <property type="project" value="InterPro"/>
</dbReference>
<dbReference type="Gene3D" id="1.10.645.10">
    <property type="entry name" value="Cytochrome-c3 Hydrogenase, chain B"/>
    <property type="match status" value="2"/>
</dbReference>
<evidence type="ECO:0000256" key="9">
    <source>
        <dbReference type="ARBA" id="ARBA00047712"/>
    </source>
</evidence>
<evidence type="ECO:0000256" key="6">
    <source>
        <dbReference type="ARBA" id="ARBA00023136"/>
    </source>
</evidence>
<comment type="subunit">
    <text evidence="8">NDH-1 is composed of 13 different subunits. Subunits NuoB, CD, E, F, and G constitute the peripheral sector of the complex.</text>
</comment>
<evidence type="ECO:0000256" key="5">
    <source>
        <dbReference type="ARBA" id="ARBA00023027"/>
    </source>
</evidence>
<evidence type="ECO:0000256" key="7">
    <source>
        <dbReference type="ARBA" id="ARBA00023268"/>
    </source>
</evidence>
<dbReference type="GO" id="GO:0048038">
    <property type="term" value="F:quinone binding"/>
    <property type="evidence" value="ECO:0007669"/>
    <property type="project" value="InterPro"/>
</dbReference>
<feature type="domain" description="NADH-quinone oxidoreductase subunit D" evidence="11">
    <location>
        <begin position="309"/>
        <end position="385"/>
    </location>
</feature>
<dbReference type="AlphaFoldDB" id="A0A8J7YTY5"/>
<comment type="caution">
    <text evidence="12">The sequence shown here is derived from an EMBL/GenBank/DDBJ whole genome shotgun (WGS) entry which is preliminary data.</text>
</comment>
<dbReference type="PANTHER" id="PTHR11993">
    <property type="entry name" value="NADH-UBIQUINONE OXIDOREDUCTASE 49 KDA SUBUNIT"/>
    <property type="match status" value="1"/>
</dbReference>
<keyword evidence="5" id="KW-0520">NAD</keyword>
<dbReference type="NCBIfam" id="NF004739">
    <property type="entry name" value="PRK06075.1"/>
    <property type="match status" value="1"/>
</dbReference>
<evidence type="ECO:0000256" key="4">
    <source>
        <dbReference type="ARBA" id="ARBA00022475"/>
    </source>
</evidence>
<evidence type="ECO:0000256" key="8">
    <source>
        <dbReference type="ARBA" id="ARBA00038617"/>
    </source>
</evidence>
<name>A0A8J7YTY5_9ARCH</name>